<dbReference type="AlphaFoldDB" id="A0A9D1DQT8"/>
<name>A0A9D1DQT8_9FIRM</name>
<dbReference type="Proteomes" id="UP000886785">
    <property type="component" value="Unassembled WGS sequence"/>
</dbReference>
<dbReference type="Pfam" id="PF09719">
    <property type="entry name" value="C_GCAxxG_C_C"/>
    <property type="match status" value="1"/>
</dbReference>
<dbReference type="EMBL" id="DVHF01000075">
    <property type="protein sequence ID" value="HIR57282.1"/>
    <property type="molecule type" value="Genomic_DNA"/>
</dbReference>
<evidence type="ECO:0000313" key="1">
    <source>
        <dbReference type="EMBL" id="HIR57282.1"/>
    </source>
</evidence>
<accession>A0A9D1DQT8</accession>
<organism evidence="1 2">
    <name type="scientific">Candidatus Gallacutalibacter pullicola</name>
    <dbReference type="NCBI Taxonomy" id="2840830"/>
    <lineage>
        <taxon>Bacteria</taxon>
        <taxon>Bacillati</taxon>
        <taxon>Bacillota</taxon>
        <taxon>Clostridia</taxon>
        <taxon>Eubacteriales</taxon>
        <taxon>Candidatus Gallacutalibacter</taxon>
    </lineage>
</organism>
<sequence length="161" mass="17505">MEGKGKLAKSLFEQGYNCAQSVVAAFAQEMGMDTKTAARLVCGLGGGVGRQREICGAVSGMAVVAGFLYGYDTPGDEEGKRRTYEMVQLLSARFREKNGSILCRELLGEEGKDTNFVPSARTAEYYARRPCPGLIFCAGQLLEEYCRERDGGESNGEHHTV</sequence>
<gene>
    <name evidence="1" type="ORF">IAA54_06410</name>
</gene>
<dbReference type="NCBIfam" id="TIGR01909">
    <property type="entry name" value="C_GCAxxG_C_C"/>
    <property type="match status" value="1"/>
</dbReference>
<dbReference type="InterPro" id="IPR010181">
    <property type="entry name" value="CGCAxxGCC_motif"/>
</dbReference>
<reference evidence="1" key="2">
    <citation type="journal article" date="2021" name="PeerJ">
        <title>Extensive microbial diversity within the chicken gut microbiome revealed by metagenomics and culture.</title>
        <authorList>
            <person name="Gilroy R."/>
            <person name="Ravi A."/>
            <person name="Getino M."/>
            <person name="Pursley I."/>
            <person name="Horton D.L."/>
            <person name="Alikhan N.F."/>
            <person name="Baker D."/>
            <person name="Gharbi K."/>
            <person name="Hall N."/>
            <person name="Watson M."/>
            <person name="Adriaenssens E.M."/>
            <person name="Foster-Nyarko E."/>
            <person name="Jarju S."/>
            <person name="Secka A."/>
            <person name="Antonio M."/>
            <person name="Oren A."/>
            <person name="Chaudhuri R.R."/>
            <person name="La Ragione R."/>
            <person name="Hildebrand F."/>
            <person name="Pallen M.J."/>
        </authorList>
    </citation>
    <scope>NUCLEOTIDE SEQUENCE</scope>
    <source>
        <strain evidence="1">ChiSjej1B19-7085</strain>
    </source>
</reference>
<reference evidence="1" key="1">
    <citation type="submission" date="2020-10" db="EMBL/GenBank/DDBJ databases">
        <authorList>
            <person name="Gilroy R."/>
        </authorList>
    </citation>
    <scope>NUCLEOTIDE SEQUENCE</scope>
    <source>
        <strain evidence="1">ChiSjej1B19-7085</strain>
    </source>
</reference>
<evidence type="ECO:0000313" key="2">
    <source>
        <dbReference type="Proteomes" id="UP000886785"/>
    </source>
</evidence>
<comment type="caution">
    <text evidence="1">The sequence shown here is derived from an EMBL/GenBank/DDBJ whole genome shotgun (WGS) entry which is preliminary data.</text>
</comment>
<proteinExistence type="predicted"/>
<protein>
    <submittedName>
        <fullName evidence="1">C_GCAxxG_C_C family protein</fullName>
    </submittedName>
</protein>